<evidence type="ECO:0000256" key="9">
    <source>
        <dbReference type="ARBA" id="ARBA00022741"/>
    </source>
</evidence>
<dbReference type="InterPro" id="IPR000719">
    <property type="entry name" value="Prot_kinase_dom"/>
</dbReference>
<keyword evidence="5" id="KW-0723">Serine/threonine-protein kinase</keyword>
<dbReference type="OrthoDB" id="4062651at2759"/>
<evidence type="ECO:0000313" key="18">
    <source>
        <dbReference type="EMBL" id="KAF8697151.1"/>
    </source>
</evidence>
<evidence type="ECO:0000256" key="15">
    <source>
        <dbReference type="ARBA" id="ARBA00023180"/>
    </source>
</evidence>
<keyword evidence="19" id="KW-1185">Reference proteome</keyword>
<accession>A0A835EID7</accession>
<evidence type="ECO:0000256" key="4">
    <source>
        <dbReference type="ARBA" id="ARBA00022475"/>
    </source>
</evidence>
<name>A0A835EID7_9POAL</name>
<comment type="caution">
    <text evidence="18">The sequence shown here is derived from an EMBL/GenBank/DDBJ whole genome shotgun (WGS) entry which is preliminary data.</text>
</comment>
<comment type="subcellular location">
    <subcellularLocation>
        <location evidence="1">Cell membrane</location>
        <topology evidence="1">Single-pass type I membrane protein</topology>
    </subcellularLocation>
</comment>
<comment type="similarity">
    <text evidence="2">In the N-terminal section; belongs to the leguminous lectin family.</text>
</comment>
<protein>
    <recommendedName>
        <fullName evidence="17">Protein kinase domain-containing protein</fullName>
    </recommendedName>
</protein>
<evidence type="ECO:0000313" key="19">
    <source>
        <dbReference type="Proteomes" id="UP000636709"/>
    </source>
</evidence>
<keyword evidence="15" id="KW-0325">Glycoprotein</keyword>
<evidence type="ECO:0000256" key="3">
    <source>
        <dbReference type="ARBA" id="ARBA00010217"/>
    </source>
</evidence>
<dbReference type="AlphaFoldDB" id="A0A835EID7"/>
<dbReference type="Gene3D" id="1.10.510.10">
    <property type="entry name" value="Transferase(Phosphotransferase) domain 1"/>
    <property type="match status" value="1"/>
</dbReference>
<dbReference type="InterPro" id="IPR011009">
    <property type="entry name" value="Kinase-like_dom_sf"/>
</dbReference>
<gene>
    <name evidence="18" type="ORF">HU200_036148</name>
</gene>
<dbReference type="EMBL" id="JACEFO010001877">
    <property type="protein sequence ID" value="KAF8697151.1"/>
    <property type="molecule type" value="Genomic_DNA"/>
</dbReference>
<dbReference type="GO" id="GO:0004674">
    <property type="term" value="F:protein serine/threonine kinase activity"/>
    <property type="evidence" value="ECO:0007669"/>
    <property type="project" value="UniProtKB-KW"/>
</dbReference>
<keyword evidence="13 16" id="KW-0472">Membrane</keyword>
<evidence type="ECO:0000256" key="8">
    <source>
        <dbReference type="ARBA" id="ARBA00022729"/>
    </source>
</evidence>
<keyword evidence="12 16" id="KW-1133">Transmembrane helix</keyword>
<evidence type="ECO:0000256" key="12">
    <source>
        <dbReference type="ARBA" id="ARBA00022989"/>
    </source>
</evidence>
<feature type="transmembrane region" description="Helical" evidence="16">
    <location>
        <begin position="6"/>
        <end position="28"/>
    </location>
</feature>
<dbReference type="GO" id="GO:0002229">
    <property type="term" value="P:defense response to oomycetes"/>
    <property type="evidence" value="ECO:0007669"/>
    <property type="project" value="UniProtKB-ARBA"/>
</dbReference>
<evidence type="ECO:0000256" key="13">
    <source>
        <dbReference type="ARBA" id="ARBA00023136"/>
    </source>
</evidence>
<keyword evidence="11" id="KW-0067">ATP-binding</keyword>
<evidence type="ECO:0000256" key="1">
    <source>
        <dbReference type="ARBA" id="ARBA00004251"/>
    </source>
</evidence>
<dbReference type="GO" id="GO:0005524">
    <property type="term" value="F:ATP binding"/>
    <property type="evidence" value="ECO:0007669"/>
    <property type="project" value="UniProtKB-KW"/>
</dbReference>
<dbReference type="Proteomes" id="UP000636709">
    <property type="component" value="Unassembled WGS sequence"/>
</dbReference>
<reference evidence="18" key="1">
    <citation type="submission" date="2020-07" db="EMBL/GenBank/DDBJ databases">
        <title>Genome sequence and genetic diversity analysis of an under-domesticated orphan crop, white fonio (Digitaria exilis).</title>
        <authorList>
            <person name="Bennetzen J.L."/>
            <person name="Chen S."/>
            <person name="Ma X."/>
            <person name="Wang X."/>
            <person name="Yssel A.E.J."/>
            <person name="Chaluvadi S.R."/>
            <person name="Johnson M."/>
            <person name="Gangashetty P."/>
            <person name="Hamidou F."/>
            <person name="Sanogo M.D."/>
            <person name="Zwaenepoel A."/>
            <person name="Wallace J."/>
            <person name="Van De Peer Y."/>
            <person name="Van Deynze A."/>
        </authorList>
    </citation>
    <scope>NUCLEOTIDE SEQUENCE</scope>
    <source>
        <tissue evidence="18">Leaves</tissue>
    </source>
</reference>
<evidence type="ECO:0000259" key="17">
    <source>
        <dbReference type="PROSITE" id="PS50011"/>
    </source>
</evidence>
<dbReference type="PROSITE" id="PS50011">
    <property type="entry name" value="PROTEIN_KINASE_DOM"/>
    <property type="match status" value="1"/>
</dbReference>
<dbReference type="SMART" id="SM00220">
    <property type="entry name" value="S_TKc"/>
    <property type="match status" value="1"/>
</dbReference>
<evidence type="ECO:0000256" key="10">
    <source>
        <dbReference type="ARBA" id="ARBA00022777"/>
    </source>
</evidence>
<dbReference type="Pfam" id="PF00069">
    <property type="entry name" value="Pkinase"/>
    <property type="match status" value="1"/>
</dbReference>
<organism evidence="18 19">
    <name type="scientific">Digitaria exilis</name>
    <dbReference type="NCBI Taxonomy" id="1010633"/>
    <lineage>
        <taxon>Eukaryota</taxon>
        <taxon>Viridiplantae</taxon>
        <taxon>Streptophyta</taxon>
        <taxon>Embryophyta</taxon>
        <taxon>Tracheophyta</taxon>
        <taxon>Spermatophyta</taxon>
        <taxon>Magnoliopsida</taxon>
        <taxon>Liliopsida</taxon>
        <taxon>Poales</taxon>
        <taxon>Poaceae</taxon>
        <taxon>PACMAD clade</taxon>
        <taxon>Panicoideae</taxon>
        <taxon>Panicodae</taxon>
        <taxon>Paniceae</taxon>
        <taxon>Anthephorinae</taxon>
        <taxon>Digitaria</taxon>
    </lineage>
</organism>
<feature type="domain" description="Protein kinase" evidence="17">
    <location>
        <begin position="1"/>
        <end position="243"/>
    </location>
</feature>
<evidence type="ECO:0000256" key="2">
    <source>
        <dbReference type="ARBA" id="ARBA00008536"/>
    </source>
</evidence>
<dbReference type="PROSITE" id="PS00108">
    <property type="entry name" value="PROTEIN_KINASE_ST"/>
    <property type="match status" value="1"/>
</dbReference>
<sequence length="273" mass="30257">MSEVFVISLVVPLFALVICGIVISFRFIPGHIKGQVTSQKKTNSGKEALGWLPDGTEIAVKRLASQSGQDETRSALLDWTIRQSIIEGIAEGLLYLHKHSRLCVIHRDLKASNILLDHEMKPKISDFGLAKIVNTNATEGNTSRIVGTYGYMAPEYAFEGIFSIKSDVFSFGVAWQLWNDGSWLQLVDTTLVTDNNTLEVMRCIHIALLCVQEKVADRPTMSDVVTMLSSKNSTLPEPTHPAYFHVRVAHERAFAIEEPSSLNVVTVSDQDGR</sequence>
<keyword evidence="7 16" id="KW-0812">Transmembrane</keyword>
<proteinExistence type="inferred from homology"/>
<keyword evidence="14" id="KW-0675">Receptor</keyword>
<dbReference type="InterPro" id="IPR008271">
    <property type="entry name" value="Ser/Thr_kinase_AS"/>
</dbReference>
<dbReference type="PANTHER" id="PTHR27002:SF935">
    <property type="entry name" value="OS11G0681400 PROTEIN"/>
    <property type="match status" value="1"/>
</dbReference>
<dbReference type="PANTHER" id="PTHR27002">
    <property type="entry name" value="RECEPTOR-LIKE SERINE/THREONINE-PROTEIN KINASE SD1-8"/>
    <property type="match status" value="1"/>
</dbReference>
<keyword evidence="4" id="KW-1003">Cell membrane</keyword>
<evidence type="ECO:0000256" key="7">
    <source>
        <dbReference type="ARBA" id="ARBA00022692"/>
    </source>
</evidence>
<evidence type="ECO:0000256" key="16">
    <source>
        <dbReference type="SAM" id="Phobius"/>
    </source>
</evidence>
<evidence type="ECO:0000256" key="11">
    <source>
        <dbReference type="ARBA" id="ARBA00022840"/>
    </source>
</evidence>
<keyword evidence="9" id="KW-0547">Nucleotide-binding</keyword>
<evidence type="ECO:0000256" key="6">
    <source>
        <dbReference type="ARBA" id="ARBA00022679"/>
    </source>
</evidence>
<comment type="similarity">
    <text evidence="3">In the C-terminal section; belongs to the protein kinase superfamily. Ser/Thr protein kinase family.</text>
</comment>
<dbReference type="GO" id="GO:0005886">
    <property type="term" value="C:plasma membrane"/>
    <property type="evidence" value="ECO:0007669"/>
    <property type="project" value="UniProtKB-SubCell"/>
</dbReference>
<evidence type="ECO:0000256" key="5">
    <source>
        <dbReference type="ARBA" id="ARBA00022527"/>
    </source>
</evidence>
<keyword evidence="8" id="KW-0732">Signal</keyword>
<evidence type="ECO:0000256" key="14">
    <source>
        <dbReference type="ARBA" id="ARBA00023170"/>
    </source>
</evidence>
<dbReference type="FunFam" id="1.10.510.10:FF:000240">
    <property type="entry name" value="Lectin-domain containing receptor kinase A4.3"/>
    <property type="match status" value="1"/>
</dbReference>
<dbReference type="SUPFAM" id="SSF56112">
    <property type="entry name" value="Protein kinase-like (PK-like)"/>
    <property type="match status" value="1"/>
</dbReference>
<keyword evidence="6" id="KW-0808">Transferase</keyword>
<keyword evidence="10" id="KW-0418">Kinase</keyword>